<dbReference type="KEGG" id="sdyn:Mal52_22380"/>
<organism evidence="2 3">
    <name type="scientific">Symmachiella dynata</name>
    <dbReference type="NCBI Taxonomy" id="2527995"/>
    <lineage>
        <taxon>Bacteria</taxon>
        <taxon>Pseudomonadati</taxon>
        <taxon>Planctomycetota</taxon>
        <taxon>Planctomycetia</taxon>
        <taxon>Planctomycetales</taxon>
        <taxon>Planctomycetaceae</taxon>
        <taxon>Symmachiella</taxon>
    </lineage>
</organism>
<keyword evidence="1" id="KW-0812">Transmembrane</keyword>
<accession>A0A517ZMQ3</accession>
<reference evidence="2 3" key="1">
    <citation type="submission" date="2019-02" db="EMBL/GenBank/DDBJ databases">
        <title>Deep-cultivation of Planctomycetes and their phenomic and genomic characterization uncovers novel biology.</title>
        <authorList>
            <person name="Wiegand S."/>
            <person name="Jogler M."/>
            <person name="Boedeker C."/>
            <person name="Pinto D."/>
            <person name="Vollmers J."/>
            <person name="Rivas-Marin E."/>
            <person name="Kohn T."/>
            <person name="Peeters S.H."/>
            <person name="Heuer A."/>
            <person name="Rast P."/>
            <person name="Oberbeckmann S."/>
            <person name="Bunk B."/>
            <person name="Jeske O."/>
            <person name="Meyerdierks A."/>
            <person name="Storesund J.E."/>
            <person name="Kallscheuer N."/>
            <person name="Luecker S."/>
            <person name="Lage O.M."/>
            <person name="Pohl T."/>
            <person name="Merkel B.J."/>
            <person name="Hornburger P."/>
            <person name="Mueller R.-W."/>
            <person name="Bruemmer F."/>
            <person name="Labrenz M."/>
            <person name="Spormann A.M."/>
            <person name="Op den Camp H."/>
            <person name="Overmann J."/>
            <person name="Amann R."/>
            <person name="Jetten M.S.M."/>
            <person name="Mascher T."/>
            <person name="Medema M.H."/>
            <person name="Devos D.P."/>
            <person name="Kaster A.-K."/>
            <person name="Ovreas L."/>
            <person name="Rohde M."/>
            <person name="Galperin M.Y."/>
            <person name="Jogler C."/>
        </authorList>
    </citation>
    <scope>NUCLEOTIDE SEQUENCE [LARGE SCALE GENOMIC DNA]</scope>
    <source>
        <strain evidence="2 3">Mal52</strain>
    </source>
</reference>
<name>A0A517ZMQ3_9PLAN</name>
<dbReference type="RefSeq" id="WP_145376044.1">
    <property type="nucleotide sequence ID" value="NZ_CP036276.1"/>
</dbReference>
<protein>
    <recommendedName>
        <fullName evidence="4">Transmembrane protein</fullName>
    </recommendedName>
</protein>
<keyword evidence="3" id="KW-1185">Reference proteome</keyword>
<sequence length="190" mass="22049">MQTARNALLQAVPFHQRRDAAIAMVAVSGLTLFLVGLFLQVVVWEFPALIHARFGYSTYPSITATFLDMFGHRPHGYLAAVVFWFWWPMVTVLGYCHLRYPQPEKFSHAFLYGFVFCWLMFVFALSFMLMILSMSFMLLLADLAEPPWYMSAIEPVSWVIPGCVGGYMIYTYWKFFLRQRTYNTSDAQEA</sequence>
<feature type="transmembrane region" description="Helical" evidence="1">
    <location>
        <begin position="21"/>
        <end position="44"/>
    </location>
</feature>
<feature type="transmembrane region" description="Helical" evidence="1">
    <location>
        <begin position="77"/>
        <end position="98"/>
    </location>
</feature>
<evidence type="ECO:0000313" key="2">
    <source>
        <dbReference type="EMBL" id="QDU43762.1"/>
    </source>
</evidence>
<evidence type="ECO:0000256" key="1">
    <source>
        <dbReference type="SAM" id="Phobius"/>
    </source>
</evidence>
<evidence type="ECO:0008006" key="4">
    <source>
        <dbReference type="Google" id="ProtNLM"/>
    </source>
</evidence>
<feature type="transmembrane region" description="Helical" evidence="1">
    <location>
        <begin position="110"/>
        <end position="136"/>
    </location>
</feature>
<evidence type="ECO:0000313" key="3">
    <source>
        <dbReference type="Proteomes" id="UP000319383"/>
    </source>
</evidence>
<keyword evidence="1" id="KW-1133">Transmembrane helix</keyword>
<keyword evidence="1" id="KW-0472">Membrane</keyword>
<gene>
    <name evidence="2" type="ORF">Mal52_22380</name>
</gene>
<feature type="transmembrane region" description="Helical" evidence="1">
    <location>
        <begin position="156"/>
        <end position="173"/>
    </location>
</feature>
<dbReference type="EMBL" id="CP036276">
    <property type="protein sequence ID" value="QDU43762.1"/>
    <property type="molecule type" value="Genomic_DNA"/>
</dbReference>
<dbReference type="Proteomes" id="UP000319383">
    <property type="component" value="Chromosome"/>
</dbReference>
<dbReference type="AlphaFoldDB" id="A0A517ZMQ3"/>
<proteinExistence type="predicted"/>